<feature type="region of interest" description="Disordered" evidence="1">
    <location>
        <begin position="30"/>
        <end position="57"/>
    </location>
</feature>
<dbReference type="EMBL" id="VDCQ01000059">
    <property type="protein sequence ID" value="TNJ62426.1"/>
    <property type="molecule type" value="Genomic_DNA"/>
</dbReference>
<accession>A0A5C4T0F2</accession>
<evidence type="ECO:0000256" key="1">
    <source>
        <dbReference type="SAM" id="MobiDB-lite"/>
    </source>
</evidence>
<protein>
    <submittedName>
        <fullName evidence="2">Uncharacterized protein</fullName>
    </submittedName>
</protein>
<sequence>MTLPVGDAMEQLGPNRVVLTEGVADERDHHAAGMRHQQGSRTGRGHVHAGRTAHGNPRHQLAKLVPQLEHLRQGALGQAYIDDAGRPVSSVYETTLPTIEGPLHDGSYYSFVVPWNPVDGEGRPVGPGRYKVTLERRPDTVSYTVSGGETVTEPLLNNTRTPSGFTFEID</sequence>
<dbReference type="RefSeq" id="WP_139606074.1">
    <property type="nucleotide sequence ID" value="NZ_VDCQ01000059.1"/>
</dbReference>
<proteinExistence type="predicted"/>
<feature type="compositionally biased region" description="Basic residues" evidence="1">
    <location>
        <begin position="43"/>
        <end position="57"/>
    </location>
</feature>
<organism evidence="2 3">
    <name type="scientific">Paenibacillus hemerocallicola</name>
    <dbReference type="NCBI Taxonomy" id="1172614"/>
    <lineage>
        <taxon>Bacteria</taxon>
        <taxon>Bacillati</taxon>
        <taxon>Bacillota</taxon>
        <taxon>Bacilli</taxon>
        <taxon>Bacillales</taxon>
        <taxon>Paenibacillaceae</taxon>
        <taxon>Paenibacillus</taxon>
    </lineage>
</organism>
<evidence type="ECO:0000313" key="3">
    <source>
        <dbReference type="Proteomes" id="UP000307943"/>
    </source>
</evidence>
<dbReference type="Proteomes" id="UP000307943">
    <property type="component" value="Unassembled WGS sequence"/>
</dbReference>
<name>A0A5C4T0F2_9BACL</name>
<evidence type="ECO:0000313" key="2">
    <source>
        <dbReference type="EMBL" id="TNJ62426.1"/>
    </source>
</evidence>
<comment type="caution">
    <text evidence="2">The sequence shown here is derived from an EMBL/GenBank/DDBJ whole genome shotgun (WGS) entry which is preliminary data.</text>
</comment>
<dbReference type="AlphaFoldDB" id="A0A5C4T0F2"/>
<keyword evidence="3" id="KW-1185">Reference proteome</keyword>
<gene>
    <name evidence="2" type="ORF">FE784_30640</name>
</gene>
<reference evidence="2 3" key="1">
    <citation type="submission" date="2019-05" db="EMBL/GenBank/DDBJ databases">
        <title>We sequenced the genome of Paenibacillus hemerocallicola KCTC 33185 for further insight into its adaptation and study the phylogeny of Paenibacillus.</title>
        <authorList>
            <person name="Narsing Rao M.P."/>
        </authorList>
    </citation>
    <scope>NUCLEOTIDE SEQUENCE [LARGE SCALE GENOMIC DNA]</scope>
    <source>
        <strain evidence="2 3">KCTC 33185</strain>
    </source>
</reference>